<name>A0A0F9ICF4_9ZZZZ</name>
<organism evidence="2">
    <name type="scientific">marine sediment metagenome</name>
    <dbReference type="NCBI Taxonomy" id="412755"/>
    <lineage>
        <taxon>unclassified sequences</taxon>
        <taxon>metagenomes</taxon>
        <taxon>ecological metagenomes</taxon>
    </lineage>
</organism>
<dbReference type="Pfam" id="PF07238">
    <property type="entry name" value="PilZ"/>
    <property type="match status" value="1"/>
</dbReference>
<dbReference type="Gene3D" id="2.40.10.220">
    <property type="entry name" value="predicted glycosyltransferase like domains"/>
    <property type="match status" value="1"/>
</dbReference>
<feature type="domain" description="PilZ" evidence="1">
    <location>
        <begin position="50"/>
        <end position="120"/>
    </location>
</feature>
<sequence length="137" mass="15112">MKDTDYTFGTEDDSAGGQDKRLQYRLVARAQVTLELEARYPESTDAPTTSVRERVCRIRDISTNGFCLLSEEPLSPGALYPAGVSLGNHPEPFTLMVEVVWCRPDGAGYLTGVKIIESDQTAYVEWTDAVASAMEML</sequence>
<evidence type="ECO:0000313" key="2">
    <source>
        <dbReference type="EMBL" id="KKL91500.1"/>
    </source>
</evidence>
<dbReference type="EMBL" id="LAZR01019713">
    <property type="protein sequence ID" value="KKL91500.1"/>
    <property type="molecule type" value="Genomic_DNA"/>
</dbReference>
<dbReference type="GO" id="GO:0035438">
    <property type="term" value="F:cyclic-di-GMP binding"/>
    <property type="evidence" value="ECO:0007669"/>
    <property type="project" value="InterPro"/>
</dbReference>
<dbReference type="InterPro" id="IPR009875">
    <property type="entry name" value="PilZ_domain"/>
</dbReference>
<evidence type="ECO:0000259" key="1">
    <source>
        <dbReference type="Pfam" id="PF07238"/>
    </source>
</evidence>
<gene>
    <name evidence="2" type="ORF">LCGC14_1894060</name>
</gene>
<accession>A0A0F9ICF4</accession>
<comment type="caution">
    <text evidence="2">The sequence shown here is derived from an EMBL/GenBank/DDBJ whole genome shotgun (WGS) entry which is preliminary data.</text>
</comment>
<protein>
    <recommendedName>
        <fullName evidence="1">PilZ domain-containing protein</fullName>
    </recommendedName>
</protein>
<proteinExistence type="predicted"/>
<dbReference type="SUPFAM" id="SSF141371">
    <property type="entry name" value="PilZ domain-like"/>
    <property type="match status" value="1"/>
</dbReference>
<dbReference type="AlphaFoldDB" id="A0A0F9ICF4"/>
<reference evidence="2" key="1">
    <citation type="journal article" date="2015" name="Nature">
        <title>Complex archaea that bridge the gap between prokaryotes and eukaryotes.</title>
        <authorList>
            <person name="Spang A."/>
            <person name="Saw J.H."/>
            <person name="Jorgensen S.L."/>
            <person name="Zaremba-Niedzwiedzka K."/>
            <person name="Martijn J."/>
            <person name="Lind A.E."/>
            <person name="van Eijk R."/>
            <person name="Schleper C."/>
            <person name="Guy L."/>
            <person name="Ettema T.J."/>
        </authorList>
    </citation>
    <scope>NUCLEOTIDE SEQUENCE</scope>
</reference>